<sequence length="99" mass="11478">MDNYTDIKTFDQLIELEHGKIGTESRVEYEENAQMFIISEMLKQARKEANMTQEQLAEKTGTKKSYISKIEKGKGNIQLSTLFRLFEVGLNRRIGLTFL</sequence>
<evidence type="ECO:0000313" key="3">
    <source>
        <dbReference type="EMBL" id="QOW09618.1"/>
    </source>
</evidence>
<proteinExistence type="predicted"/>
<dbReference type="GO" id="GO:0003677">
    <property type="term" value="F:DNA binding"/>
    <property type="evidence" value="ECO:0007669"/>
    <property type="project" value="UniProtKB-KW"/>
</dbReference>
<protein>
    <submittedName>
        <fullName evidence="3">Helix-turn-helix transcriptional regulator</fullName>
    </submittedName>
</protein>
<dbReference type="Pfam" id="PF01381">
    <property type="entry name" value="HTH_3"/>
    <property type="match status" value="1"/>
</dbReference>
<reference evidence="3 4" key="1">
    <citation type="submission" date="2019-05" db="EMBL/GenBank/DDBJ databases">
        <title>Chryseobacterium sp. isolated from King George Island, maritime Antarctica.</title>
        <authorList>
            <person name="Peng X."/>
        </authorList>
    </citation>
    <scope>NUCLEOTIDE SEQUENCE [LARGE SCALE GENOMIC DNA]</scope>
    <source>
        <strain evidence="3 4">7-3A</strain>
    </source>
</reference>
<dbReference type="GO" id="GO:0003700">
    <property type="term" value="F:DNA-binding transcription factor activity"/>
    <property type="evidence" value="ECO:0007669"/>
    <property type="project" value="TreeGrafter"/>
</dbReference>
<dbReference type="CDD" id="cd00093">
    <property type="entry name" value="HTH_XRE"/>
    <property type="match status" value="1"/>
</dbReference>
<dbReference type="SMART" id="SM00530">
    <property type="entry name" value="HTH_XRE"/>
    <property type="match status" value="1"/>
</dbReference>
<dbReference type="GO" id="GO:0005829">
    <property type="term" value="C:cytosol"/>
    <property type="evidence" value="ECO:0007669"/>
    <property type="project" value="TreeGrafter"/>
</dbReference>
<accession>A0A7M2Y5U8</accession>
<keyword evidence="1" id="KW-0238">DNA-binding</keyword>
<dbReference type="PROSITE" id="PS50943">
    <property type="entry name" value="HTH_CROC1"/>
    <property type="match status" value="1"/>
</dbReference>
<evidence type="ECO:0000256" key="1">
    <source>
        <dbReference type="ARBA" id="ARBA00023125"/>
    </source>
</evidence>
<dbReference type="Gene3D" id="1.10.260.40">
    <property type="entry name" value="lambda repressor-like DNA-binding domains"/>
    <property type="match status" value="1"/>
</dbReference>
<organism evidence="3 4">
    <name type="scientific">Kaistella flava</name>
    <name type="common">ex Peng et al. 2021</name>
    <dbReference type="NCBI Taxonomy" id="2038776"/>
    <lineage>
        <taxon>Bacteria</taxon>
        <taxon>Pseudomonadati</taxon>
        <taxon>Bacteroidota</taxon>
        <taxon>Flavobacteriia</taxon>
        <taxon>Flavobacteriales</taxon>
        <taxon>Weeksellaceae</taxon>
        <taxon>Chryseobacterium group</taxon>
        <taxon>Kaistella</taxon>
    </lineage>
</organism>
<dbReference type="InterPro" id="IPR010982">
    <property type="entry name" value="Lambda_DNA-bd_dom_sf"/>
</dbReference>
<dbReference type="KEGG" id="kfa:Q73A0000_04170"/>
<name>A0A7M2Y5U8_9FLAO</name>
<dbReference type="Proteomes" id="UP000594195">
    <property type="component" value="Chromosome"/>
</dbReference>
<dbReference type="AlphaFoldDB" id="A0A7M2Y5U8"/>
<dbReference type="PANTHER" id="PTHR46797:SF1">
    <property type="entry name" value="METHYLPHOSPHONATE SYNTHASE"/>
    <property type="match status" value="1"/>
</dbReference>
<dbReference type="InterPro" id="IPR050807">
    <property type="entry name" value="TransReg_Diox_bact_type"/>
</dbReference>
<dbReference type="SUPFAM" id="SSF47413">
    <property type="entry name" value="lambda repressor-like DNA-binding domains"/>
    <property type="match status" value="1"/>
</dbReference>
<evidence type="ECO:0000313" key="4">
    <source>
        <dbReference type="Proteomes" id="UP000594195"/>
    </source>
</evidence>
<gene>
    <name evidence="3" type="ORF">Q73A0000_04170</name>
</gene>
<evidence type="ECO:0000259" key="2">
    <source>
        <dbReference type="PROSITE" id="PS50943"/>
    </source>
</evidence>
<keyword evidence="4" id="KW-1185">Reference proteome</keyword>
<dbReference type="PANTHER" id="PTHR46797">
    <property type="entry name" value="HTH-TYPE TRANSCRIPTIONAL REGULATOR"/>
    <property type="match status" value="1"/>
</dbReference>
<dbReference type="RefSeq" id="WP_193812831.1">
    <property type="nucleotide sequence ID" value="NZ_CP040442.1"/>
</dbReference>
<feature type="domain" description="HTH cro/C1-type" evidence="2">
    <location>
        <begin position="42"/>
        <end position="85"/>
    </location>
</feature>
<dbReference type="InterPro" id="IPR001387">
    <property type="entry name" value="Cro/C1-type_HTH"/>
</dbReference>
<dbReference type="EMBL" id="CP040442">
    <property type="protein sequence ID" value="QOW09618.1"/>
    <property type="molecule type" value="Genomic_DNA"/>
</dbReference>